<accession>E9SY46</accession>
<dbReference type="InterPro" id="IPR018246">
    <property type="entry name" value="AP_endonuc_F2_Zn_BS"/>
</dbReference>
<dbReference type="Proteomes" id="UP000004245">
    <property type="component" value="Unassembled WGS sequence"/>
</dbReference>
<evidence type="ECO:0000256" key="6">
    <source>
        <dbReference type="ARBA" id="ARBA00022833"/>
    </source>
</evidence>
<dbReference type="NCBIfam" id="NF002198">
    <property type="entry name" value="PRK01060.1-3"/>
    <property type="match status" value="1"/>
</dbReference>
<comment type="similarity">
    <text evidence="2">Belongs to the AP endonuclease 2 family.</text>
</comment>
<proteinExistence type="inferred from homology"/>
<sequence>MPTDTQPGTDGRRVAFPVDRDRSTATLDVMRIGAHVRQDADPIGAGERLGADIVQLFLTDPQKWDKPERHPQTDRILASPIDVVVHSSYVINVASLNNRLRMPSRKAVADQAAAAAEIGAVGLVVHGGHVRDGEDPAAGIANWRKLFERQQDKGGFPVPILVENTAGGDFAMARHLDAIARLWDAIGEFDAGFCLDTCHAWAGGEELLGIVERVKAITGRIDLVHLNNSRDEFDSARDRHANLTTGLIDPAMLTAVVSAAGAPVVLETPADGIADDLAYLRDALAGD</sequence>
<keyword evidence="10" id="KW-1185">Reference proteome</keyword>
<evidence type="ECO:0000256" key="3">
    <source>
        <dbReference type="ARBA" id="ARBA00022723"/>
    </source>
</evidence>
<keyword evidence="4" id="KW-0227">DNA damage</keyword>
<dbReference type="PROSITE" id="PS51432">
    <property type="entry name" value="AP_NUCLEASE_F2_4"/>
    <property type="match status" value="1"/>
</dbReference>
<dbReference type="EMBL" id="ADNW02000006">
    <property type="protein sequence ID" value="EGD25480.1"/>
    <property type="molecule type" value="Genomic_DNA"/>
</dbReference>
<dbReference type="GO" id="GO:0003906">
    <property type="term" value="F:DNA-(apurinic or apyrimidinic site) endonuclease activity"/>
    <property type="evidence" value="ECO:0007669"/>
    <property type="project" value="TreeGrafter"/>
</dbReference>
<evidence type="ECO:0000313" key="9">
    <source>
        <dbReference type="EMBL" id="EGD25480.1"/>
    </source>
</evidence>
<dbReference type="GO" id="GO:0008081">
    <property type="term" value="F:phosphoric diester hydrolase activity"/>
    <property type="evidence" value="ECO:0007669"/>
    <property type="project" value="TreeGrafter"/>
</dbReference>
<comment type="caution">
    <text evidence="9">The sequence shown here is derived from an EMBL/GenBank/DDBJ whole genome shotgun (WGS) entry which is preliminary data.</text>
</comment>
<dbReference type="PROSITE" id="PS00730">
    <property type="entry name" value="AP_NUCLEASE_F2_2"/>
    <property type="match status" value="1"/>
</dbReference>
<gene>
    <name evidence="9" type="ORF">HMPREF0724_11261</name>
</gene>
<dbReference type="HOGENOM" id="CLU_025885_0_2_11"/>
<dbReference type="SUPFAM" id="SSF51658">
    <property type="entry name" value="Xylose isomerase-like"/>
    <property type="match status" value="1"/>
</dbReference>
<dbReference type="SMART" id="SM00518">
    <property type="entry name" value="AP2Ec"/>
    <property type="match status" value="1"/>
</dbReference>
<dbReference type="InterPro" id="IPR036237">
    <property type="entry name" value="Xyl_isomerase-like_sf"/>
</dbReference>
<reference evidence="9" key="1">
    <citation type="submission" date="2011-01" db="EMBL/GenBank/DDBJ databases">
        <authorList>
            <person name="Muzny D."/>
            <person name="Qin X."/>
            <person name="Buhay C."/>
            <person name="Dugan-Rocha S."/>
            <person name="Ding Y."/>
            <person name="Chen G."/>
            <person name="Hawes A."/>
            <person name="Holder M."/>
            <person name="Jhangiani S."/>
            <person name="Johnson A."/>
            <person name="Khan Z."/>
            <person name="Li Z."/>
            <person name="Liu W."/>
            <person name="Liu X."/>
            <person name="Perez L."/>
            <person name="Shen H."/>
            <person name="Wang Q."/>
            <person name="Watt J."/>
            <person name="Xi L."/>
            <person name="Xin Y."/>
            <person name="Zhou J."/>
            <person name="Deng J."/>
            <person name="Jiang H."/>
            <person name="Liu Y."/>
            <person name="Qu J."/>
            <person name="Song X.-Z."/>
            <person name="Zhang L."/>
            <person name="Villasana D."/>
            <person name="Johnson A."/>
            <person name="Liu J."/>
            <person name="Liyanage D."/>
            <person name="Lorensuhewa L."/>
            <person name="Robinson T."/>
            <person name="Song A."/>
            <person name="Song B.-B."/>
            <person name="Dinh H."/>
            <person name="Thornton R."/>
            <person name="Coyle M."/>
            <person name="Francisco L."/>
            <person name="Jackson L."/>
            <person name="Javaid M."/>
            <person name="Korchina V."/>
            <person name="Kovar C."/>
            <person name="Mata R."/>
            <person name="Mathew T."/>
            <person name="Ngo R."/>
            <person name="Nguyen L."/>
            <person name="Nguyen N."/>
            <person name="Okwuonu G."/>
            <person name="Ongeri F."/>
            <person name="Pham C."/>
            <person name="Simmons D."/>
            <person name="Wilczek-Boney K."/>
            <person name="Hale W."/>
            <person name="Jakkamsetti A."/>
            <person name="Pham P."/>
            <person name="Ruth R."/>
            <person name="San Lucas F."/>
            <person name="Warren J."/>
            <person name="Zhang J."/>
            <person name="Zhao Z."/>
            <person name="Zhou C."/>
            <person name="Zhu D."/>
            <person name="Lee S."/>
            <person name="Bess C."/>
            <person name="Blankenburg K."/>
            <person name="Forbes L."/>
            <person name="Fu Q."/>
            <person name="Gubbala S."/>
            <person name="Hirani K."/>
            <person name="Jayaseelan J.C."/>
            <person name="Lara F."/>
            <person name="Munidasa M."/>
            <person name="Palculict T."/>
            <person name="Patil S."/>
            <person name="Pu L.-L."/>
            <person name="Saada N."/>
            <person name="Tang L."/>
            <person name="Weissenberger G."/>
            <person name="Zhu Y."/>
            <person name="Hemphill L."/>
            <person name="Shang Y."/>
            <person name="Youmans B."/>
            <person name="Ayvaz T."/>
            <person name="Ross M."/>
            <person name="Santibanez J."/>
            <person name="Aqrawi P."/>
            <person name="Gross S."/>
            <person name="Joshi V."/>
            <person name="Fowler G."/>
            <person name="Nazareth L."/>
            <person name="Reid J."/>
            <person name="Worley K."/>
            <person name="Petrosino J."/>
            <person name="Highlander S."/>
            <person name="Gibbs R."/>
        </authorList>
    </citation>
    <scope>NUCLEOTIDE SEQUENCE [LARGE SCALE GENOMIC DNA]</scope>
    <source>
        <strain evidence="9">ATCC 33707</strain>
    </source>
</reference>
<evidence type="ECO:0000259" key="8">
    <source>
        <dbReference type="Pfam" id="PF01261"/>
    </source>
</evidence>
<keyword evidence="7" id="KW-0234">DNA repair</keyword>
<name>E9SY46_RHOHA</name>
<dbReference type="Pfam" id="PF01261">
    <property type="entry name" value="AP_endonuc_2"/>
    <property type="match status" value="1"/>
</dbReference>
<keyword evidence="5" id="KW-0378">Hydrolase</keyword>
<dbReference type="PANTHER" id="PTHR21445">
    <property type="entry name" value="ENDONUCLEASE IV ENDODEOXYRIBONUCLEASE IV"/>
    <property type="match status" value="1"/>
</dbReference>
<dbReference type="GO" id="GO:0008270">
    <property type="term" value="F:zinc ion binding"/>
    <property type="evidence" value="ECO:0007669"/>
    <property type="project" value="InterPro"/>
</dbReference>
<keyword evidence="3" id="KW-0479">Metal-binding</keyword>
<dbReference type="InterPro" id="IPR001719">
    <property type="entry name" value="AP_endonuc_2"/>
</dbReference>
<feature type="domain" description="Xylose isomerase-like TIM barrel" evidence="8">
    <location>
        <begin position="47"/>
        <end position="282"/>
    </location>
</feature>
<evidence type="ECO:0000256" key="2">
    <source>
        <dbReference type="ARBA" id="ARBA00005340"/>
    </source>
</evidence>
<evidence type="ECO:0000313" key="10">
    <source>
        <dbReference type="Proteomes" id="UP000004245"/>
    </source>
</evidence>
<organism evidence="9 10">
    <name type="scientific">Prescottella equi ATCC 33707</name>
    <dbReference type="NCBI Taxonomy" id="525370"/>
    <lineage>
        <taxon>Bacteria</taxon>
        <taxon>Bacillati</taxon>
        <taxon>Actinomycetota</taxon>
        <taxon>Actinomycetes</taxon>
        <taxon>Mycobacteriales</taxon>
        <taxon>Nocardiaceae</taxon>
        <taxon>Prescottella</taxon>
    </lineage>
</organism>
<comment type="cofactor">
    <cofactor evidence="1">
        <name>Zn(2+)</name>
        <dbReference type="ChEBI" id="CHEBI:29105"/>
    </cofactor>
</comment>
<dbReference type="GO" id="GO:0003677">
    <property type="term" value="F:DNA binding"/>
    <property type="evidence" value="ECO:0007669"/>
    <property type="project" value="InterPro"/>
</dbReference>
<dbReference type="AlphaFoldDB" id="E9SY46"/>
<evidence type="ECO:0000256" key="4">
    <source>
        <dbReference type="ARBA" id="ARBA00022763"/>
    </source>
</evidence>
<dbReference type="GO" id="GO:0006284">
    <property type="term" value="P:base-excision repair"/>
    <property type="evidence" value="ECO:0007669"/>
    <property type="project" value="TreeGrafter"/>
</dbReference>
<protein>
    <submittedName>
        <fullName evidence="9">AP endonuclease, family 2</fullName>
    </submittedName>
</protein>
<dbReference type="InterPro" id="IPR013022">
    <property type="entry name" value="Xyl_isomerase-like_TIM-brl"/>
</dbReference>
<dbReference type="PANTHER" id="PTHR21445:SF0">
    <property type="entry name" value="APURINIC-APYRIMIDINIC ENDONUCLEASE"/>
    <property type="match status" value="1"/>
</dbReference>
<evidence type="ECO:0000256" key="5">
    <source>
        <dbReference type="ARBA" id="ARBA00022801"/>
    </source>
</evidence>
<keyword evidence="6" id="KW-0862">Zinc</keyword>
<keyword evidence="9" id="KW-0255">Endonuclease</keyword>
<dbReference type="Gene3D" id="3.20.20.150">
    <property type="entry name" value="Divalent-metal-dependent TIM barrel enzymes"/>
    <property type="match status" value="1"/>
</dbReference>
<evidence type="ECO:0000256" key="7">
    <source>
        <dbReference type="ARBA" id="ARBA00023204"/>
    </source>
</evidence>
<dbReference type="STRING" id="43767.A6I91_10215"/>
<keyword evidence="9" id="KW-0540">Nuclease</keyword>
<evidence type="ECO:0000256" key="1">
    <source>
        <dbReference type="ARBA" id="ARBA00001947"/>
    </source>
</evidence>